<proteinExistence type="predicted"/>
<gene>
    <name evidence="2" type="ORF">ERS852582_00053</name>
</gene>
<dbReference type="AlphaFoldDB" id="A0A173QTW7"/>
<dbReference type="Pfam" id="PF10105">
    <property type="entry name" value="DUF2344"/>
    <property type="match status" value="1"/>
</dbReference>
<reference evidence="2 3" key="1">
    <citation type="submission" date="2015-09" db="EMBL/GenBank/DDBJ databases">
        <authorList>
            <consortium name="Pathogen Informatics"/>
        </authorList>
    </citation>
    <scope>NUCLEOTIDE SEQUENCE [LARGE SCALE GENOMIC DNA]</scope>
    <source>
        <strain evidence="2 3">2789STDY5834970</strain>
    </source>
</reference>
<evidence type="ECO:0000313" key="3">
    <source>
        <dbReference type="Proteomes" id="UP000095649"/>
    </source>
</evidence>
<dbReference type="RefSeq" id="WP_055184267.1">
    <property type="nucleotide sequence ID" value="NZ_CYXN01000001.1"/>
</dbReference>
<organism evidence="2 3">
    <name type="scientific">Faecalibacterium prausnitzii</name>
    <dbReference type="NCBI Taxonomy" id="853"/>
    <lineage>
        <taxon>Bacteria</taxon>
        <taxon>Bacillati</taxon>
        <taxon>Bacillota</taxon>
        <taxon>Clostridia</taxon>
        <taxon>Eubacteriales</taxon>
        <taxon>Oscillospiraceae</taxon>
        <taxon>Faecalibacterium</taxon>
    </lineage>
</organism>
<dbReference type="Proteomes" id="UP000095649">
    <property type="component" value="Unassembled WGS sequence"/>
</dbReference>
<protein>
    <submittedName>
        <fullName evidence="2">Uncharacterized protein conserved in bacteria</fullName>
    </submittedName>
</protein>
<evidence type="ECO:0000313" key="2">
    <source>
        <dbReference type="EMBL" id="CUM69041.1"/>
    </source>
</evidence>
<feature type="domain" description="DUF2344" evidence="1">
    <location>
        <begin position="4"/>
        <end position="180"/>
    </location>
</feature>
<name>A0A173QTW7_9FIRM</name>
<evidence type="ECO:0000259" key="1">
    <source>
        <dbReference type="Pfam" id="PF10105"/>
    </source>
</evidence>
<dbReference type="OrthoDB" id="9780488at2"/>
<dbReference type="NCBIfam" id="TIGR03936">
    <property type="entry name" value="sam_1_link_chp"/>
    <property type="match status" value="1"/>
</dbReference>
<accession>A0A173QTW7</accession>
<sequence length="214" mass="23833">MITVRISFEKKNEASYISLLDLQRVMQRVLKRSGLPVWHTLGFNPHIYMTFACPLSLGQESECECVDVKTEAEAPDFAQWQTALNAIMPAGIHVTRVAPVEMKADSIAFACYRISYPAAAAAVLEQYNALETAPVEKHSKRGKKIIDLKEHIPQLRYTALGDTVQLELCLPAAQELNLNPSLLTGFLEEKFGLPAASANILRTKFLTADRQLFV</sequence>
<dbReference type="InterPro" id="IPR018768">
    <property type="entry name" value="DUF2344"/>
</dbReference>
<dbReference type="EMBL" id="CYXN01000001">
    <property type="protein sequence ID" value="CUM69041.1"/>
    <property type="molecule type" value="Genomic_DNA"/>
</dbReference>